<dbReference type="OrthoDB" id="7584480at2"/>
<gene>
    <name evidence="2" type="ORF">DZF91_31085</name>
</gene>
<proteinExistence type="predicted"/>
<dbReference type="Proteomes" id="UP000261811">
    <property type="component" value="Unassembled WGS sequence"/>
</dbReference>
<evidence type="ECO:0000313" key="2">
    <source>
        <dbReference type="EMBL" id="RFU37783.1"/>
    </source>
</evidence>
<dbReference type="SUPFAM" id="SSF160582">
    <property type="entry name" value="MbtH-like"/>
    <property type="match status" value="1"/>
</dbReference>
<dbReference type="InterPro" id="IPR005153">
    <property type="entry name" value="MbtH-like_dom"/>
</dbReference>
<feature type="domain" description="MbtH-like" evidence="1">
    <location>
        <begin position="4"/>
        <end position="54"/>
    </location>
</feature>
<dbReference type="GO" id="GO:0005829">
    <property type="term" value="C:cytosol"/>
    <property type="evidence" value="ECO:0007669"/>
    <property type="project" value="TreeGrafter"/>
</dbReference>
<evidence type="ECO:0000259" key="1">
    <source>
        <dbReference type="SMART" id="SM00923"/>
    </source>
</evidence>
<evidence type="ECO:0000313" key="3">
    <source>
        <dbReference type="Proteomes" id="UP000261811"/>
    </source>
</evidence>
<reference evidence="2 3" key="1">
    <citation type="submission" date="2018-08" db="EMBL/GenBank/DDBJ databases">
        <title>Actinomadura jelena sp. nov., a novel Actinomycete isolated from soil in Chad.</title>
        <authorList>
            <person name="Shi L."/>
        </authorList>
    </citation>
    <scope>NUCLEOTIDE SEQUENCE [LARGE SCALE GENOMIC DNA]</scope>
    <source>
        <strain evidence="2 3">NEAU-G17</strain>
    </source>
</reference>
<protein>
    <submittedName>
        <fullName evidence="2">MbtH family protein</fullName>
    </submittedName>
</protein>
<dbReference type="PANTHER" id="PTHR38444">
    <property type="entry name" value="ENTEROBACTIN BIOSYNTHESIS PROTEIN YBDZ"/>
    <property type="match status" value="1"/>
</dbReference>
<dbReference type="PANTHER" id="PTHR38444:SF1">
    <property type="entry name" value="ENTEROBACTIN BIOSYNTHESIS PROTEIN YBDZ"/>
    <property type="match status" value="1"/>
</dbReference>
<sequence>MSTNPFDAEDGEFQVLVNDEEQHSLWPTFAPVPDGWRAVFGPDGRAACLAYVEENWTDMRPRSLREAMAADAAAGERA</sequence>
<dbReference type="SMART" id="SM00923">
    <property type="entry name" value="MbtH"/>
    <property type="match status" value="1"/>
</dbReference>
<keyword evidence="3" id="KW-1185">Reference proteome</keyword>
<dbReference type="InterPro" id="IPR037407">
    <property type="entry name" value="MLP_fam"/>
</dbReference>
<dbReference type="InterPro" id="IPR038020">
    <property type="entry name" value="MbtH-like_sf"/>
</dbReference>
<organism evidence="2 3">
    <name type="scientific">Actinomadura logoneensis</name>
    <dbReference type="NCBI Taxonomy" id="2293572"/>
    <lineage>
        <taxon>Bacteria</taxon>
        <taxon>Bacillati</taxon>
        <taxon>Actinomycetota</taxon>
        <taxon>Actinomycetes</taxon>
        <taxon>Streptosporangiales</taxon>
        <taxon>Thermomonosporaceae</taxon>
        <taxon>Actinomadura</taxon>
    </lineage>
</organism>
<name>A0A372JCP6_9ACTN</name>
<dbReference type="RefSeq" id="WP_117360643.1">
    <property type="nucleotide sequence ID" value="NZ_QURH01000921.1"/>
</dbReference>
<dbReference type="AlphaFoldDB" id="A0A372JCP6"/>
<dbReference type="EMBL" id="QURH01000921">
    <property type="protein sequence ID" value="RFU37783.1"/>
    <property type="molecule type" value="Genomic_DNA"/>
</dbReference>
<accession>A0A372JCP6</accession>
<dbReference type="GO" id="GO:0019290">
    <property type="term" value="P:siderophore biosynthetic process"/>
    <property type="evidence" value="ECO:0007669"/>
    <property type="project" value="TreeGrafter"/>
</dbReference>
<comment type="caution">
    <text evidence="2">The sequence shown here is derived from an EMBL/GenBank/DDBJ whole genome shotgun (WGS) entry which is preliminary data.</text>
</comment>
<dbReference type="Gene3D" id="3.90.820.10">
    <property type="entry name" value="Structural Genomics, Unknown Function 30-nov-00 1gh9 Mol_id"/>
    <property type="match status" value="1"/>
</dbReference>
<dbReference type="Pfam" id="PF03621">
    <property type="entry name" value="MbtH"/>
    <property type="match status" value="1"/>
</dbReference>